<dbReference type="Proteomes" id="UP000036987">
    <property type="component" value="Unassembled WGS sequence"/>
</dbReference>
<dbReference type="InterPro" id="IPR007608">
    <property type="entry name" value="Senescence_reg_S40"/>
</dbReference>
<dbReference type="AlphaFoldDB" id="A0A0K9NRC6"/>
<dbReference type="OMA" id="LRMIPRF"/>
<protein>
    <recommendedName>
        <fullName evidence="4">Senescence regulator S40</fullName>
    </recommendedName>
</protein>
<evidence type="ECO:0000313" key="3">
    <source>
        <dbReference type="Proteomes" id="UP000036987"/>
    </source>
</evidence>
<dbReference type="Pfam" id="PF04520">
    <property type="entry name" value="Senescence_reg"/>
    <property type="match status" value="1"/>
</dbReference>
<comment type="similarity">
    <text evidence="1">Belongs to the senescence regulator S40 family.</text>
</comment>
<dbReference type="PANTHER" id="PTHR33083:SF93">
    <property type="entry name" value="OS07G0516300 PROTEIN"/>
    <property type="match status" value="1"/>
</dbReference>
<evidence type="ECO:0000313" key="2">
    <source>
        <dbReference type="EMBL" id="KMZ59326.1"/>
    </source>
</evidence>
<gene>
    <name evidence="2" type="ORF">ZOSMA_69G00220</name>
</gene>
<dbReference type="EMBL" id="LFYR01001802">
    <property type="protein sequence ID" value="KMZ59326.1"/>
    <property type="molecule type" value="Genomic_DNA"/>
</dbReference>
<name>A0A0K9NRC6_ZOSMR</name>
<proteinExistence type="inferred from homology"/>
<dbReference type="PANTHER" id="PTHR33083">
    <property type="entry name" value="EXPRESSED PROTEIN"/>
    <property type="match status" value="1"/>
</dbReference>
<evidence type="ECO:0008006" key="4">
    <source>
        <dbReference type="Google" id="ProtNLM"/>
    </source>
</evidence>
<dbReference type="GO" id="GO:0010150">
    <property type="term" value="P:leaf senescence"/>
    <property type="evidence" value="ECO:0007669"/>
    <property type="project" value="UniProtKB-ARBA"/>
</dbReference>
<comment type="caution">
    <text evidence="2">The sequence shown here is derived from an EMBL/GenBank/DDBJ whole genome shotgun (WGS) entry which is preliminary data.</text>
</comment>
<keyword evidence="3" id="KW-1185">Reference proteome</keyword>
<sequence>MRPTMDDKNGGEGRRRRRINCEWIFGSAASFNDMSDLVEEDLMWSTMKEGDHNSSEDDKNNNSNWYEYEWSSGQNQDGSSLPRVIHHHQFINPEISHRSSGSAPISVPANCDWENMNILRVDSSDVDLDSDEGEWMPPHEYLARGNLAGGVATSLFEGVGRTLKGRDMSRVRNAVWQQTGFIS</sequence>
<reference evidence="3" key="1">
    <citation type="journal article" date="2016" name="Nature">
        <title>The genome of the seagrass Zostera marina reveals angiosperm adaptation to the sea.</title>
        <authorList>
            <person name="Olsen J.L."/>
            <person name="Rouze P."/>
            <person name="Verhelst B."/>
            <person name="Lin Y.-C."/>
            <person name="Bayer T."/>
            <person name="Collen J."/>
            <person name="Dattolo E."/>
            <person name="De Paoli E."/>
            <person name="Dittami S."/>
            <person name="Maumus F."/>
            <person name="Michel G."/>
            <person name="Kersting A."/>
            <person name="Lauritano C."/>
            <person name="Lohaus R."/>
            <person name="Toepel M."/>
            <person name="Tonon T."/>
            <person name="Vanneste K."/>
            <person name="Amirebrahimi M."/>
            <person name="Brakel J."/>
            <person name="Bostroem C."/>
            <person name="Chovatia M."/>
            <person name="Grimwood J."/>
            <person name="Jenkins J.W."/>
            <person name="Jueterbock A."/>
            <person name="Mraz A."/>
            <person name="Stam W.T."/>
            <person name="Tice H."/>
            <person name="Bornberg-Bauer E."/>
            <person name="Green P.J."/>
            <person name="Pearson G.A."/>
            <person name="Procaccini G."/>
            <person name="Duarte C.M."/>
            <person name="Schmutz J."/>
            <person name="Reusch T.B.H."/>
            <person name="Van de Peer Y."/>
        </authorList>
    </citation>
    <scope>NUCLEOTIDE SEQUENCE [LARGE SCALE GENOMIC DNA]</scope>
    <source>
        <strain evidence="3">cv. Finnish</strain>
    </source>
</reference>
<organism evidence="2 3">
    <name type="scientific">Zostera marina</name>
    <name type="common">Eelgrass</name>
    <dbReference type="NCBI Taxonomy" id="29655"/>
    <lineage>
        <taxon>Eukaryota</taxon>
        <taxon>Viridiplantae</taxon>
        <taxon>Streptophyta</taxon>
        <taxon>Embryophyta</taxon>
        <taxon>Tracheophyta</taxon>
        <taxon>Spermatophyta</taxon>
        <taxon>Magnoliopsida</taxon>
        <taxon>Liliopsida</taxon>
        <taxon>Zosteraceae</taxon>
        <taxon>Zostera</taxon>
    </lineage>
</organism>
<dbReference type="OrthoDB" id="1917735at2759"/>
<accession>A0A0K9NRC6</accession>
<evidence type="ECO:0000256" key="1">
    <source>
        <dbReference type="ARBA" id="ARBA00034773"/>
    </source>
</evidence>